<dbReference type="AlphaFoldDB" id="V3ZEA1"/>
<keyword evidence="8" id="KW-0812">Transmembrane</keyword>
<dbReference type="InterPro" id="IPR037519">
    <property type="entry name" value="LITAF_fam"/>
</dbReference>
<dbReference type="STRING" id="225164.V3ZEA1"/>
<comment type="subcellular location">
    <subcellularLocation>
        <location evidence="2">Endosome membrane</location>
        <topology evidence="2">Peripheral membrane protein</topology>
    </subcellularLocation>
    <subcellularLocation>
        <location evidence="1">Late endosome membrane</location>
    </subcellularLocation>
    <subcellularLocation>
        <location evidence="3">Lysosome membrane</location>
        <topology evidence="3">Peripheral membrane protein</topology>
        <orientation evidence="3">Cytoplasmic side</orientation>
    </subcellularLocation>
</comment>
<comment type="similarity">
    <text evidence="4">Belongs to the CDIP1/LITAF family.</text>
</comment>
<evidence type="ECO:0000256" key="4">
    <source>
        <dbReference type="ARBA" id="ARBA00005975"/>
    </source>
</evidence>
<dbReference type="RefSeq" id="XP_009066889.1">
    <property type="nucleotide sequence ID" value="XM_009068641.1"/>
</dbReference>
<dbReference type="GO" id="GO:0005765">
    <property type="term" value="C:lysosomal membrane"/>
    <property type="evidence" value="ECO:0007669"/>
    <property type="project" value="UniProtKB-SubCell"/>
</dbReference>
<dbReference type="Pfam" id="PF10601">
    <property type="entry name" value="zf-LITAF-like"/>
    <property type="match status" value="1"/>
</dbReference>
<organism evidence="10 11">
    <name type="scientific">Lottia gigantea</name>
    <name type="common">Giant owl limpet</name>
    <dbReference type="NCBI Taxonomy" id="225164"/>
    <lineage>
        <taxon>Eukaryota</taxon>
        <taxon>Metazoa</taxon>
        <taxon>Spiralia</taxon>
        <taxon>Lophotrochozoa</taxon>
        <taxon>Mollusca</taxon>
        <taxon>Gastropoda</taxon>
        <taxon>Patellogastropoda</taxon>
        <taxon>Lottioidea</taxon>
        <taxon>Lottiidae</taxon>
        <taxon>Lottia</taxon>
    </lineage>
</organism>
<feature type="transmembrane region" description="Helical" evidence="8">
    <location>
        <begin position="44"/>
        <end position="66"/>
    </location>
</feature>
<dbReference type="PANTHER" id="PTHR23292:SF6">
    <property type="entry name" value="FI16602P1-RELATED"/>
    <property type="match status" value="1"/>
</dbReference>
<evidence type="ECO:0000256" key="7">
    <source>
        <dbReference type="ARBA" id="ARBA00023136"/>
    </source>
</evidence>
<dbReference type="HOGENOM" id="CLU_095549_6_1_1"/>
<proteinExistence type="inferred from homology"/>
<dbReference type="GO" id="GO:0031902">
    <property type="term" value="C:late endosome membrane"/>
    <property type="evidence" value="ECO:0007669"/>
    <property type="project" value="UniProtKB-SubCell"/>
</dbReference>
<evidence type="ECO:0000256" key="5">
    <source>
        <dbReference type="ARBA" id="ARBA00022723"/>
    </source>
</evidence>
<dbReference type="CTD" id="20233584"/>
<dbReference type="OrthoDB" id="4713066at2759"/>
<name>V3ZEA1_LOTGI</name>
<dbReference type="OMA" id="TKTHLCA"/>
<dbReference type="Proteomes" id="UP000030746">
    <property type="component" value="Unassembled WGS sequence"/>
</dbReference>
<evidence type="ECO:0000313" key="10">
    <source>
        <dbReference type="EMBL" id="ESO82382.1"/>
    </source>
</evidence>
<keyword evidence="11" id="KW-1185">Reference proteome</keyword>
<evidence type="ECO:0000256" key="8">
    <source>
        <dbReference type="SAM" id="Phobius"/>
    </source>
</evidence>
<keyword evidence="5" id="KW-0479">Metal-binding</keyword>
<protein>
    <recommendedName>
        <fullName evidence="9">LITAF domain-containing protein</fullName>
    </recommendedName>
</protein>
<evidence type="ECO:0000256" key="6">
    <source>
        <dbReference type="ARBA" id="ARBA00022833"/>
    </source>
</evidence>
<gene>
    <name evidence="10" type="ORF">LOTGIDRAFT_134649</name>
</gene>
<feature type="domain" description="LITAF" evidence="9">
    <location>
        <begin position="4"/>
        <end position="88"/>
    </location>
</feature>
<sequence>VTGAPVIVTLPQNRWGPDPQTVYCPYCNAHITTLTQYESGALTWLSSGLLCLFGLWFGCCLIPFCVDSLKDVKHKCRNCQRLVGIYRRLD</sequence>
<evidence type="ECO:0000256" key="1">
    <source>
        <dbReference type="ARBA" id="ARBA00004414"/>
    </source>
</evidence>
<keyword evidence="7 8" id="KW-0472">Membrane</keyword>
<keyword evidence="6" id="KW-0862">Zinc</keyword>
<dbReference type="SMART" id="SM00714">
    <property type="entry name" value="LITAF"/>
    <property type="match status" value="1"/>
</dbReference>
<dbReference type="PANTHER" id="PTHR23292">
    <property type="entry name" value="LIPOPOLYSACCHARIDE-INDUCED TUMOR NECROSIS FACTOR-ALPHA FACTOR"/>
    <property type="match status" value="1"/>
</dbReference>
<evidence type="ECO:0000256" key="2">
    <source>
        <dbReference type="ARBA" id="ARBA00004481"/>
    </source>
</evidence>
<accession>V3ZEA1</accession>
<dbReference type="PROSITE" id="PS51837">
    <property type="entry name" value="LITAF"/>
    <property type="match status" value="1"/>
</dbReference>
<evidence type="ECO:0000259" key="9">
    <source>
        <dbReference type="PROSITE" id="PS51837"/>
    </source>
</evidence>
<evidence type="ECO:0000313" key="11">
    <source>
        <dbReference type="Proteomes" id="UP000030746"/>
    </source>
</evidence>
<dbReference type="InterPro" id="IPR006629">
    <property type="entry name" value="LITAF"/>
</dbReference>
<keyword evidence="8" id="KW-1133">Transmembrane helix</keyword>
<evidence type="ECO:0000256" key="3">
    <source>
        <dbReference type="ARBA" id="ARBA00004630"/>
    </source>
</evidence>
<feature type="non-terminal residue" evidence="10">
    <location>
        <position position="1"/>
    </location>
</feature>
<dbReference type="GeneID" id="20233584"/>
<reference evidence="10 11" key="1">
    <citation type="journal article" date="2013" name="Nature">
        <title>Insights into bilaterian evolution from three spiralian genomes.</title>
        <authorList>
            <person name="Simakov O."/>
            <person name="Marletaz F."/>
            <person name="Cho S.J."/>
            <person name="Edsinger-Gonzales E."/>
            <person name="Havlak P."/>
            <person name="Hellsten U."/>
            <person name="Kuo D.H."/>
            <person name="Larsson T."/>
            <person name="Lv J."/>
            <person name="Arendt D."/>
            <person name="Savage R."/>
            <person name="Osoegawa K."/>
            <person name="de Jong P."/>
            <person name="Grimwood J."/>
            <person name="Chapman J.A."/>
            <person name="Shapiro H."/>
            <person name="Aerts A."/>
            <person name="Otillar R.P."/>
            <person name="Terry A.Y."/>
            <person name="Boore J.L."/>
            <person name="Grigoriev I.V."/>
            <person name="Lindberg D.R."/>
            <person name="Seaver E.C."/>
            <person name="Weisblat D.A."/>
            <person name="Putnam N.H."/>
            <person name="Rokhsar D.S."/>
        </authorList>
    </citation>
    <scope>NUCLEOTIDE SEQUENCE [LARGE SCALE GENOMIC DNA]</scope>
</reference>
<dbReference type="EMBL" id="KB203918">
    <property type="protein sequence ID" value="ESO82382.1"/>
    <property type="molecule type" value="Genomic_DNA"/>
</dbReference>
<dbReference type="KEGG" id="lgi:LOTGIDRAFT_134649"/>
<dbReference type="GO" id="GO:0008270">
    <property type="term" value="F:zinc ion binding"/>
    <property type="evidence" value="ECO:0007669"/>
    <property type="project" value="TreeGrafter"/>
</dbReference>